<dbReference type="PANTHER" id="PTHR43047:SF64">
    <property type="entry name" value="HISTIDINE KINASE CONTAINING CHEY-HOMOLOGOUS RECEIVER DOMAIN AND PAS DOMAIN-RELATED"/>
    <property type="match status" value="1"/>
</dbReference>
<dbReference type="SMART" id="SM00448">
    <property type="entry name" value="REC"/>
    <property type="match status" value="1"/>
</dbReference>
<evidence type="ECO:0000313" key="11">
    <source>
        <dbReference type="Proteomes" id="UP001162131"/>
    </source>
</evidence>
<evidence type="ECO:0000259" key="9">
    <source>
        <dbReference type="PROSITE" id="PS50110"/>
    </source>
</evidence>
<dbReference type="SMART" id="SM00387">
    <property type="entry name" value="HATPase_c"/>
    <property type="match status" value="1"/>
</dbReference>
<dbReference type="SUPFAM" id="SSF52172">
    <property type="entry name" value="CheY-like"/>
    <property type="match status" value="1"/>
</dbReference>
<dbReference type="Pfam" id="PF00072">
    <property type="entry name" value="Response_reg"/>
    <property type="match status" value="1"/>
</dbReference>
<dbReference type="InterPro" id="IPR001789">
    <property type="entry name" value="Sig_transdc_resp-reg_receiver"/>
</dbReference>
<gene>
    <name evidence="10" type="ORF">BSTOLATCC_MIC11386</name>
</gene>
<evidence type="ECO:0000256" key="3">
    <source>
        <dbReference type="ARBA" id="ARBA00022553"/>
    </source>
</evidence>
<dbReference type="Pfam" id="PF02518">
    <property type="entry name" value="HATPase_c"/>
    <property type="match status" value="1"/>
</dbReference>
<dbReference type="InterPro" id="IPR003594">
    <property type="entry name" value="HATPase_dom"/>
</dbReference>
<keyword evidence="7" id="KW-0472">Membrane</keyword>
<dbReference type="InterPro" id="IPR003661">
    <property type="entry name" value="HisK_dim/P_dom"/>
</dbReference>
<proteinExistence type="predicted"/>
<evidence type="ECO:0000256" key="6">
    <source>
        <dbReference type="PROSITE-ProRule" id="PRU00169"/>
    </source>
</evidence>
<dbReference type="Gene3D" id="3.30.565.10">
    <property type="entry name" value="Histidine kinase-like ATPase, C-terminal domain"/>
    <property type="match status" value="1"/>
</dbReference>
<dbReference type="InterPro" id="IPR005467">
    <property type="entry name" value="His_kinase_dom"/>
</dbReference>
<dbReference type="InterPro" id="IPR036097">
    <property type="entry name" value="HisK_dim/P_sf"/>
</dbReference>
<dbReference type="InterPro" id="IPR036890">
    <property type="entry name" value="HATPase_C_sf"/>
</dbReference>
<dbReference type="SUPFAM" id="SSF55874">
    <property type="entry name" value="ATPase domain of HSP90 chaperone/DNA topoisomerase II/histidine kinase"/>
    <property type="match status" value="1"/>
</dbReference>
<dbReference type="EMBL" id="CAJZBQ010000012">
    <property type="protein sequence ID" value="CAG9314379.1"/>
    <property type="molecule type" value="Genomic_DNA"/>
</dbReference>
<protein>
    <recommendedName>
        <fullName evidence="2">histidine kinase</fullName>
        <ecNumber evidence="2">2.7.13.3</ecNumber>
    </recommendedName>
</protein>
<dbReference type="SMART" id="SM00388">
    <property type="entry name" value="HisKA"/>
    <property type="match status" value="1"/>
</dbReference>
<dbReference type="InterPro" id="IPR011006">
    <property type="entry name" value="CheY-like_superfamily"/>
</dbReference>
<evidence type="ECO:0000256" key="4">
    <source>
        <dbReference type="ARBA" id="ARBA00022679"/>
    </source>
</evidence>
<evidence type="ECO:0000256" key="1">
    <source>
        <dbReference type="ARBA" id="ARBA00000085"/>
    </source>
</evidence>
<keyword evidence="7" id="KW-1133">Transmembrane helix</keyword>
<evidence type="ECO:0000256" key="7">
    <source>
        <dbReference type="SAM" id="Phobius"/>
    </source>
</evidence>
<dbReference type="CDD" id="cd17546">
    <property type="entry name" value="REC_hyHK_CKI1_RcsC-like"/>
    <property type="match status" value="1"/>
</dbReference>
<feature type="domain" description="Histidine kinase" evidence="8">
    <location>
        <begin position="325"/>
        <end position="545"/>
    </location>
</feature>
<keyword evidence="4" id="KW-0808">Transferase</keyword>
<dbReference type="CDD" id="cd00082">
    <property type="entry name" value="HisKA"/>
    <property type="match status" value="1"/>
</dbReference>
<comment type="caution">
    <text evidence="10">The sequence shown here is derived from an EMBL/GenBank/DDBJ whole genome shotgun (WGS) entry which is preliminary data.</text>
</comment>
<dbReference type="PRINTS" id="PR00344">
    <property type="entry name" value="BCTRLSENSOR"/>
</dbReference>
<evidence type="ECO:0000256" key="5">
    <source>
        <dbReference type="ARBA" id="ARBA00022777"/>
    </source>
</evidence>
<dbReference type="Pfam" id="PF00512">
    <property type="entry name" value="HisKA"/>
    <property type="match status" value="1"/>
</dbReference>
<evidence type="ECO:0000259" key="8">
    <source>
        <dbReference type="PROSITE" id="PS50109"/>
    </source>
</evidence>
<dbReference type="InterPro" id="IPR004358">
    <property type="entry name" value="Sig_transdc_His_kin-like_C"/>
</dbReference>
<dbReference type="GO" id="GO:0000155">
    <property type="term" value="F:phosphorelay sensor kinase activity"/>
    <property type="evidence" value="ECO:0007669"/>
    <property type="project" value="InterPro"/>
</dbReference>
<name>A0AAU9J191_9CILI</name>
<dbReference type="SUPFAM" id="SSF47384">
    <property type="entry name" value="Homodimeric domain of signal transducing histidine kinase"/>
    <property type="match status" value="1"/>
</dbReference>
<dbReference type="Gene3D" id="3.40.50.2300">
    <property type="match status" value="1"/>
</dbReference>
<dbReference type="Gene3D" id="1.10.287.130">
    <property type="match status" value="1"/>
</dbReference>
<feature type="modified residue" description="4-aspartylphosphate" evidence="6">
    <location>
        <position position="636"/>
    </location>
</feature>
<accession>A0AAU9J191</accession>
<dbReference type="AlphaFoldDB" id="A0AAU9J191"/>
<evidence type="ECO:0000256" key="2">
    <source>
        <dbReference type="ARBA" id="ARBA00012438"/>
    </source>
</evidence>
<keyword evidence="7" id="KW-0812">Transmembrane</keyword>
<keyword evidence="3 6" id="KW-0597">Phosphoprotein</keyword>
<feature type="transmembrane region" description="Helical" evidence="7">
    <location>
        <begin position="15"/>
        <end position="37"/>
    </location>
</feature>
<dbReference type="Proteomes" id="UP001162131">
    <property type="component" value="Unassembled WGS sequence"/>
</dbReference>
<dbReference type="PANTHER" id="PTHR43047">
    <property type="entry name" value="TWO-COMPONENT HISTIDINE PROTEIN KINASE"/>
    <property type="match status" value="1"/>
</dbReference>
<reference evidence="10" key="1">
    <citation type="submission" date="2021-09" db="EMBL/GenBank/DDBJ databases">
        <authorList>
            <consortium name="AG Swart"/>
            <person name="Singh M."/>
            <person name="Singh A."/>
            <person name="Seah K."/>
            <person name="Emmerich C."/>
        </authorList>
    </citation>
    <scope>NUCLEOTIDE SEQUENCE</scope>
    <source>
        <strain evidence="10">ATCC30299</strain>
    </source>
</reference>
<keyword evidence="11" id="KW-1185">Reference proteome</keyword>
<feature type="transmembrane region" description="Helical" evidence="7">
    <location>
        <begin position="151"/>
        <end position="169"/>
    </location>
</feature>
<dbReference type="PROSITE" id="PS50110">
    <property type="entry name" value="RESPONSE_REGULATORY"/>
    <property type="match status" value="1"/>
</dbReference>
<sequence length="707" mass="81461">MENFRKLWWAEEIDYLFKLLLYFSYVFALVSIATRISDVIWNYNTLIENFAYIITHSLGCMTLTFFSDKGWKTKMFVAFAVTEVYNTCCFLSKQINQDYPCIFQSFSFILITQLQVPMVSNKYILNLLLLKYVYMWFVHDMIFNSAAANVIQFNTILAILLMCNVHSYYKRKISYERFLYFKELEESKDRFKVISQAFSDGVLILSEANTIEFTNENILTLLHCSQDEIYREVSKYEYCPDKKVSGFNTSNFLIDDIHYAFHHLDATEITLGITQLGTIKLEWKARKIAWKNHQALFLTARNVNHIIELEKRIADDNMKTVLLRSVSHELRTPLNSINFFVNELITKAIDNKSEDEKNKLKIIAISSKLMLSLIDDLLDYSKMLAGVFAVKKTPCNFKNILMNAYELISLQASKKNLSLKVRIDPEIPETLYTDPLRLSQIILNLLSNALKFTLKGWIEISCVLCNKNKLKIYVEDTGIGMAEEVRHRLFTEFSTSYIPTINPQGSGLGLCISNILVKVLGGKPIKVSSQLGKGSIFHFSINIHQDSQANEKYEKVVTVDDELVDFIDMNKYKEKSSKKALDVLIVDDNDFNRIVLGSILAQYNIMYGEACDGRDAINKILSYEKREKMYKVVIMDCNMPEISGFEATKRLLKAHSDGEIKKMPAIIGYSAYTSDEDKNACFECGMTDYLTKPCPPEIIINTVRKYL</sequence>
<feature type="transmembrane region" description="Helical" evidence="7">
    <location>
        <begin position="49"/>
        <end position="66"/>
    </location>
</feature>
<keyword evidence="5" id="KW-0418">Kinase</keyword>
<organism evidence="10 11">
    <name type="scientific">Blepharisma stoltei</name>
    <dbReference type="NCBI Taxonomy" id="1481888"/>
    <lineage>
        <taxon>Eukaryota</taxon>
        <taxon>Sar</taxon>
        <taxon>Alveolata</taxon>
        <taxon>Ciliophora</taxon>
        <taxon>Postciliodesmatophora</taxon>
        <taxon>Heterotrichea</taxon>
        <taxon>Heterotrichida</taxon>
        <taxon>Blepharismidae</taxon>
        <taxon>Blepharisma</taxon>
    </lineage>
</organism>
<comment type="catalytic activity">
    <reaction evidence="1">
        <text>ATP + protein L-histidine = ADP + protein N-phospho-L-histidine.</text>
        <dbReference type="EC" id="2.7.13.3"/>
    </reaction>
</comment>
<dbReference type="PROSITE" id="PS50109">
    <property type="entry name" value="HIS_KIN"/>
    <property type="match status" value="1"/>
</dbReference>
<evidence type="ECO:0000313" key="10">
    <source>
        <dbReference type="EMBL" id="CAG9314379.1"/>
    </source>
</evidence>
<feature type="domain" description="Response regulatory" evidence="9">
    <location>
        <begin position="582"/>
        <end position="707"/>
    </location>
</feature>
<dbReference type="EC" id="2.7.13.3" evidence="2"/>